<proteinExistence type="predicted"/>
<dbReference type="Gene3D" id="1.20.5.300">
    <property type="match status" value="1"/>
</dbReference>
<organism evidence="1 2">
    <name type="scientific">Bdellovibrio svalbardensis</name>
    <dbReference type="NCBI Taxonomy" id="2972972"/>
    <lineage>
        <taxon>Bacteria</taxon>
        <taxon>Pseudomonadati</taxon>
        <taxon>Bdellovibrionota</taxon>
        <taxon>Bdellovibrionia</taxon>
        <taxon>Bdellovibrionales</taxon>
        <taxon>Pseudobdellovibrionaceae</taxon>
        <taxon>Bdellovibrio</taxon>
    </lineage>
</organism>
<sequence>MEKRFIDIETKILQQEVLLEELHQVMYQQQKKIDQLEAILSSLVKRIREGNVTGEEIGPAGEKPPHY</sequence>
<comment type="caution">
    <text evidence="1">The sequence shown here is derived from an EMBL/GenBank/DDBJ whole genome shotgun (WGS) entry which is preliminary data.</text>
</comment>
<dbReference type="Pfam" id="PF04102">
    <property type="entry name" value="SlyX"/>
    <property type="match status" value="1"/>
</dbReference>
<gene>
    <name evidence="1" type="ORF">NWE73_07960</name>
</gene>
<accession>A0ABT6DHG5</accession>
<protein>
    <submittedName>
        <fullName evidence="1">SlyX family protein</fullName>
    </submittedName>
</protein>
<dbReference type="RefSeq" id="WP_277577773.1">
    <property type="nucleotide sequence ID" value="NZ_JANRMI010000002.1"/>
</dbReference>
<keyword evidence="2" id="KW-1185">Reference proteome</keyword>
<evidence type="ECO:0000313" key="2">
    <source>
        <dbReference type="Proteomes" id="UP001152321"/>
    </source>
</evidence>
<dbReference type="InterPro" id="IPR007236">
    <property type="entry name" value="SlyX"/>
</dbReference>
<reference evidence="1" key="1">
    <citation type="submission" date="2022-08" db="EMBL/GenBank/DDBJ databases">
        <title>Novel Bdellovibrio Species Isolated from Svalbard: Designation Bdellovibrio svalbardensis.</title>
        <authorList>
            <person name="Mitchell R.J."/>
            <person name="Choi S.Y."/>
        </authorList>
    </citation>
    <scope>NUCLEOTIDE SEQUENCE</scope>
    <source>
        <strain evidence="1">PAP01</strain>
    </source>
</reference>
<name>A0ABT6DHG5_9BACT</name>
<evidence type="ECO:0000313" key="1">
    <source>
        <dbReference type="EMBL" id="MDG0816295.1"/>
    </source>
</evidence>
<dbReference type="Proteomes" id="UP001152321">
    <property type="component" value="Unassembled WGS sequence"/>
</dbReference>
<dbReference type="EMBL" id="JANRMI010000002">
    <property type="protein sequence ID" value="MDG0816295.1"/>
    <property type="molecule type" value="Genomic_DNA"/>
</dbReference>